<dbReference type="OrthoDB" id="30179at2759"/>
<dbReference type="RefSeq" id="XP_013025759.1">
    <property type="nucleotide sequence ID" value="XM_013170305.1"/>
</dbReference>
<dbReference type="AlphaFoldDB" id="S9WXL3"/>
<feature type="compositionally biased region" description="Basic and acidic residues" evidence="5">
    <location>
        <begin position="47"/>
        <end position="79"/>
    </location>
</feature>
<dbReference type="eggNOG" id="KOG3228">
    <property type="taxonomic scope" value="Eukaryota"/>
</dbReference>
<reference evidence="6 7" key="1">
    <citation type="journal article" date="2011" name="Science">
        <title>Comparative functional genomics of the fission yeasts.</title>
        <authorList>
            <person name="Rhind N."/>
            <person name="Chen Z."/>
            <person name="Yassour M."/>
            <person name="Thompson D.A."/>
            <person name="Haas B.J."/>
            <person name="Habib N."/>
            <person name="Wapinski I."/>
            <person name="Roy S."/>
            <person name="Lin M.F."/>
            <person name="Heiman D.I."/>
            <person name="Young S.K."/>
            <person name="Furuya K."/>
            <person name="Guo Y."/>
            <person name="Pidoux A."/>
            <person name="Chen H.M."/>
            <person name="Robbertse B."/>
            <person name="Goldberg J.M."/>
            <person name="Aoki K."/>
            <person name="Bayne E.H."/>
            <person name="Berlin A.M."/>
            <person name="Desjardins C.A."/>
            <person name="Dobbs E."/>
            <person name="Dukaj L."/>
            <person name="Fan L."/>
            <person name="FitzGerald M.G."/>
            <person name="French C."/>
            <person name="Gujja S."/>
            <person name="Hansen K."/>
            <person name="Keifenheim D."/>
            <person name="Levin J.Z."/>
            <person name="Mosher R.A."/>
            <person name="Mueller C.A."/>
            <person name="Pfiffner J."/>
            <person name="Priest M."/>
            <person name="Russ C."/>
            <person name="Smialowska A."/>
            <person name="Swoboda P."/>
            <person name="Sykes S.M."/>
            <person name="Vaughn M."/>
            <person name="Vengrova S."/>
            <person name="Yoder R."/>
            <person name="Zeng Q."/>
            <person name="Allshire R."/>
            <person name="Baulcombe D."/>
            <person name="Birren B.W."/>
            <person name="Brown W."/>
            <person name="Ekwall K."/>
            <person name="Kellis M."/>
            <person name="Leatherwood J."/>
            <person name="Levin H."/>
            <person name="Margalit H."/>
            <person name="Martienssen R."/>
            <person name="Nieduszynski C.A."/>
            <person name="Spatafora J.W."/>
            <person name="Friedman N."/>
            <person name="Dalgaard J.Z."/>
            <person name="Baumann P."/>
            <person name="Niki H."/>
            <person name="Regev A."/>
            <person name="Nusbaum C."/>
        </authorList>
    </citation>
    <scope>NUCLEOTIDE SEQUENCE [LARGE SCALE GENOMIC DNA]</scope>
    <source>
        <strain evidence="7">OY26 / ATCC MYA-4695 / CBS 11777 / NBRC 106824 / NRRL Y48691</strain>
    </source>
</reference>
<dbReference type="GeneID" id="25038542"/>
<feature type="compositionally biased region" description="Basic and acidic residues" evidence="5">
    <location>
        <begin position="91"/>
        <end position="110"/>
    </location>
</feature>
<feature type="compositionally biased region" description="Low complexity" evidence="5">
    <location>
        <begin position="80"/>
        <end position="89"/>
    </location>
</feature>
<organism evidence="6 7">
    <name type="scientific">Schizosaccharomyces cryophilus (strain OY26 / ATCC MYA-4695 / CBS 11777 / NBRC 106824 / NRRL Y48691)</name>
    <name type="common">Fission yeast</name>
    <dbReference type="NCBI Taxonomy" id="653667"/>
    <lineage>
        <taxon>Eukaryota</taxon>
        <taxon>Fungi</taxon>
        <taxon>Dikarya</taxon>
        <taxon>Ascomycota</taxon>
        <taxon>Taphrinomycotina</taxon>
        <taxon>Schizosaccharomycetes</taxon>
        <taxon>Schizosaccharomycetales</taxon>
        <taxon>Schizosaccharomycetaceae</taxon>
        <taxon>Schizosaccharomyces</taxon>
    </lineage>
</organism>
<dbReference type="GO" id="GO:0071014">
    <property type="term" value="C:post-mRNA release spliceosomal complex"/>
    <property type="evidence" value="ECO:0007669"/>
    <property type="project" value="EnsemblFungi"/>
</dbReference>
<keyword evidence="7" id="KW-1185">Reference proteome</keyword>
<proteinExistence type="inferred from homology"/>
<dbReference type="STRING" id="653667.S9WXL3"/>
<dbReference type="InterPro" id="IPR006973">
    <property type="entry name" value="Cwf_Cwc_15"/>
</dbReference>
<keyword evidence="4" id="KW-0508">mRNA splicing</keyword>
<name>S9WXL3_SCHCR</name>
<dbReference type="GO" id="GO:0003723">
    <property type="term" value="F:RNA binding"/>
    <property type="evidence" value="ECO:0007669"/>
    <property type="project" value="EnsemblFungi"/>
</dbReference>
<feature type="region of interest" description="Disordered" evidence="5">
    <location>
        <begin position="1"/>
        <end position="201"/>
    </location>
</feature>
<feature type="compositionally biased region" description="Basic and acidic residues" evidence="5">
    <location>
        <begin position="136"/>
        <end position="145"/>
    </location>
</feature>
<evidence type="ECO:0000313" key="7">
    <source>
        <dbReference type="Proteomes" id="UP000015464"/>
    </source>
</evidence>
<sequence length="264" mass="30513">MTTAHRPQFDPARGSSEMAPTRITASRALPAHLKLKYRKSNQGTQEELSRKDFREQLLRSEAAHFANREHGAAVDKHAEAPAAIEANPETKPNESQEKVDYEELLRKTFEEDADSSESESDSEEEEVTEGETNLPAEKRLKKSEEERSDSDSNSSSEDDDDEEDETAQLLRELENIKQERQKEKEKQELEAQREEEEKREKEIAYGNILLNQSSTGSFQVKRRWDEDVVFKNTHKGIDDQPKQGFINDMLRSDFHKKFLARFVQ</sequence>
<evidence type="ECO:0000256" key="3">
    <source>
        <dbReference type="ARBA" id="ARBA00022664"/>
    </source>
</evidence>
<evidence type="ECO:0000256" key="2">
    <source>
        <dbReference type="ARBA" id="ARBA00006644"/>
    </source>
</evidence>
<feature type="compositionally biased region" description="Acidic residues" evidence="5">
    <location>
        <begin position="156"/>
        <end position="166"/>
    </location>
</feature>
<dbReference type="GO" id="GO:0071013">
    <property type="term" value="C:catalytic step 2 spliceosome"/>
    <property type="evidence" value="ECO:0007669"/>
    <property type="project" value="TreeGrafter"/>
</dbReference>
<dbReference type="HOGENOM" id="CLU_068312_0_1_1"/>
<accession>S9WXL3</accession>
<dbReference type="EMBL" id="KE546996">
    <property type="protein sequence ID" value="EPY49422.1"/>
    <property type="molecule type" value="Genomic_DNA"/>
</dbReference>
<comment type="similarity">
    <text evidence="2">Belongs to the CWC15 family.</text>
</comment>
<feature type="compositionally biased region" description="Acidic residues" evidence="5">
    <location>
        <begin position="111"/>
        <end position="129"/>
    </location>
</feature>
<dbReference type="GO" id="GO:0045292">
    <property type="term" value="P:mRNA cis splicing, via spliceosome"/>
    <property type="evidence" value="ECO:0007669"/>
    <property type="project" value="TreeGrafter"/>
</dbReference>
<evidence type="ECO:0000256" key="5">
    <source>
        <dbReference type="SAM" id="MobiDB-lite"/>
    </source>
</evidence>
<comment type="function">
    <text evidence="1">Involved in pre-mRNA splicing.</text>
</comment>
<dbReference type="Proteomes" id="UP000015464">
    <property type="component" value="Unassembled WGS sequence"/>
</dbReference>
<gene>
    <name evidence="6" type="ORF">SPOG_04229</name>
</gene>
<dbReference type="PANTHER" id="PTHR12718:SF2">
    <property type="entry name" value="SPLICEOSOME-ASSOCIATED PROTEIN CWC15 HOMOLOG"/>
    <property type="match status" value="1"/>
</dbReference>
<dbReference type="OMA" id="KYREHGQ"/>
<evidence type="ECO:0000313" key="6">
    <source>
        <dbReference type="EMBL" id="EPY49422.1"/>
    </source>
</evidence>
<keyword evidence="3" id="KW-0507">mRNA processing</keyword>
<dbReference type="GO" id="GO:0000974">
    <property type="term" value="C:Prp19 complex"/>
    <property type="evidence" value="ECO:0007669"/>
    <property type="project" value="EnsemblFungi"/>
</dbReference>
<feature type="compositionally biased region" description="Basic and acidic residues" evidence="5">
    <location>
        <begin position="171"/>
        <end position="201"/>
    </location>
</feature>
<dbReference type="PANTHER" id="PTHR12718">
    <property type="entry name" value="CELL CYCLE CONTROL PROTEIN CWF15"/>
    <property type="match status" value="1"/>
</dbReference>
<dbReference type="Pfam" id="PF04889">
    <property type="entry name" value="Cwf_Cwc_15"/>
    <property type="match status" value="1"/>
</dbReference>
<protein>
    <submittedName>
        <fullName evidence="6">Complexed with Cdc5 protein Cwf15</fullName>
    </submittedName>
</protein>
<evidence type="ECO:0000256" key="4">
    <source>
        <dbReference type="ARBA" id="ARBA00023187"/>
    </source>
</evidence>
<evidence type="ECO:0000256" key="1">
    <source>
        <dbReference type="ARBA" id="ARBA00003777"/>
    </source>
</evidence>